<dbReference type="EMBL" id="GAKP01005735">
    <property type="protein sequence ID" value="JAC53217.1"/>
    <property type="molecule type" value="Transcribed_RNA"/>
</dbReference>
<feature type="compositionally biased region" description="Acidic residues" evidence="1">
    <location>
        <begin position="64"/>
        <end position="78"/>
    </location>
</feature>
<organism evidence="3">
    <name type="scientific">Bactrocera dorsalis</name>
    <name type="common">Oriental fruit fly</name>
    <name type="synonym">Dacus dorsalis</name>
    <dbReference type="NCBI Taxonomy" id="27457"/>
    <lineage>
        <taxon>Eukaryota</taxon>
        <taxon>Metazoa</taxon>
        <taxon>Ecdysozoa</taxon>
        <taxon>Arthropoda</taxon>
        <taxon>Hexapoda</taxon>
        <taxon>Insecta</taxon>
        <taxon>Pterygota</taxon>
        <taxon>Neoptera</taxon>
        <taxon>Endopterygota</taxon>
        <taxon>Diptera</taxon>
        <taxon>Brachycera</taxon>
        <taxon>Muscomorpha</taxon>
        <taxon>Tephritoidea</taxon>
        <taxon>Tephritidae</taxon>
        <taxon>Bactrocera</taxon>
        <taxon>Bactrocera</taxon>
    </lineage>
</organism>
<dbReference type="GO" id="GO:0030687">
    <property type="term" value="C:preribosome, large subunit precursor"/>
    <property type="evidence" value="ECO:0007669"/>
    <property type="project" value="TreeGrafter"/>
</dbReference>
<dbReference type="OrthoDB" id="264354at2759"/>
<dbReference type="InterPro" id="IPR044281">
    <property type="entry name" value="IMP4/RPF1"/>
</dbReference>
<dbReference type="GO" id="GO:0042134">
    <property type="term" value="F:rRNA primary transcript binding"/>
    <property type="evidence" value="ECO:0007669"/>
    <property type="project" value="InterPro"/>
</dbReference>
<evidence type="ECO:0000259" key="2">
    <source>
        <dbReference type="PROSITE" id="PS50833"/>
    </source>
</evidence>
<dbReference type="Pfam" id="PF04427">
    <property type="entry name" value="Brix"/>
    <property type="match status" value="1"/>
</dbReference>
<reference evidence="3" key="1">
    <citation type="journal article" date="2014" name="BMC Genomics">
        <title>Characterizing the developmental transcriptome of the oriental fruit fly, Bactrocera dorsalis (Diptera: Tephritidae) through comparative genomic analysis with Drosophila melanogaster utilizing modENCODE datasets.</title>
        <authorList>
            <person name="Geib S.M."/>
            <person name="Calla B."/>
            <person name="Hall B."/>
            <person name="Hou S."/>
            <person name="Manoukis N.C."/>
        </authorList>
    </citation>
    <scope>NUCLEOTIDE SEQUENCE</scope>
    <source>
        <strain evidence="3">Punador</strain>
    </source>
</reference>
<gene>
    <name evidence="3" type="primary">RPF1</name>
</gene>
<protein>
    <submittedName>
        <fullName evidence="3">Putative ribosome production factor 1</fullName>
    </submittedName>
</protein>
<dbReference type="InterPro" id="IPR007109">
    <property type="entry name" value="Brix"/>
</dbReference>
<dbReference type="PANTHER" id="PTHR22734:SF3">
    <property type="entry name" value="RIBOSOME PRODUCTION FACTOR 1"/>
    <property type="match status" value="1"/>
</dbReference>
<feature type="region of interest" description="Disordered" evidence="1">
    <location>
        <begin position="1"/>
        <end position="125"/>
    </location>
</feature>
<dbReference type="SMART" id="SM00879">
    <property type="entry name" value="Brix"/>
    <property type="match status" value="1"/>
</dbReference>
<dbReference type="SUPFAM" id="SSF52954">
    <property type="entry name" value="Class II aaRS ABD-related"/>
    <property type="match status" value="1"/>
</dbReference>
<dbReference type="AlphaFoldDB" id="A0A034WFZ9"/>
<dbReference type="GO" id="GO:0000470">
    <property type="term" value="P:maturation of LSU-rRNA"/>
    <property type="evidence" value="ECO:0007669"/>
    <property type="project" value="TreeGrafter"/>
</dbReference>
<accession>A0A034WFZ9</accession>
<dbReference type="Gene3D" id="3.40.50.10480">
    <property type="entry name" value="Probable brix-domain ribosomal biogenesis protein"/>
    <property type="match status" value="1"/>
</dbReference>
<evidence type="ECO:0000256" key="1">
    <source>
        <dbReference type="SAM" id="MobiDB-lite"/>
    </source>
</evidence>
<name>A0A034WFZ9_BACDO</name>
<feature type="compositionally biased region" description="Acidic residues" evidence="1">
    <location>
        <begin position="98"/>
        <end position="118"/>
    </location>
</feature>
<feature type="compositionally biased region" description="Basic residues" evidence="1">
    <location>
        <begin position="146"/>
        <end position="163"/>
    </location>
</feature>
<feature type="region of interest" description="Disordered" evidence="1">
    <location>
        <begin position="146"/>
        <end position="172"/>
    </location>
</feature>
<feature type="domain" description="Brix" evidence="2">
    <location>
        <begin position="214"/>
        <end position="398"/>
    </location>
</feature>
<dbReference type="FunFam" id="3.40.50.10480:FF:000002">
    <property type="entry name" value="Ribosome production factor 1"/>
    <property type="match status" value="1"/>
</dbReference>
<evidence type="ECO:0000313" key="3">
    <source>
        <dbReference type="EMBL" id="JAC53217.1"/>
    </source>
</evidence>
<dbReference type="GO" id="GO:0000460">
    <property type="term" value="P:maturation of 5.8S rRNA"/>
    <property type="evidence" value="ECO:0007669"/>
    <property type="project" value="TreeGrafter"/>
</dbReference>
<proteinExistence type="predicted"/>
<sequence length="424" mass="49250">MKKKTQNKPVESDSDSSFDEDEPQTIEEQEDVDSSDENELPTTSNAKKTTKSKSTKVTTKDDSDSSEDEDADKDENEDESKNKSTQNENNEQDKDSGGDNENDGDDNDDEKSDDEDAEPEVRMPVINPLAFMKNKDQRMALFKKMKKEKHKQKMQERRARRKAGLPANPGHTIESLREKDQTTVANLDDSDNEELRRELQMDDFSSYFDRSYEPKVLITFADNPVTKTRKFGLELSRIFPNALVKIRNRSSVKNICKSAIREEYTDVVIVNEDRRKPNGLLVIHLPNGPTAHFKLSNVQLTSDIKRDHKEITKHRPEVILTNFTTRLGLTVGRMLGALFHHDPEFKGRRAVTFHNQRDYIFFRHHRYEFTKEGKRVNLREMGPRFTLKLRSLQEGLFDSKTGDYSWIITNKRHAMEASRRRFFL</sequence>
<feature type="compositionally biased region" description="Acidic residues" evidence="1">
    <location>
        <begin position="12"/>
        <end position="39"/>
    </location>
</feature>
<dbReference type="GO" id="GO:0005730">
    <property type="term" value="C:nucleolus"/>
    <property type="evidence" value="ECO:0007669"/>
    <property type="project" value="TreeGrafter"/>
</dbReference>
<dbReference type="PANTHER" id="PTHR22734">
    <property type="entry name" value="U3 SMALL NUCLEOLAR RIBONUCLEOPROTEIN PROTEIN IMP4"/>
    <property type="match status" value="1"/>
</dbReference>
<dbReference type="PROSITE" id="PS50833">
    <property type="entry name" value="BRIX"/>
    <property type="match status" value="1"/>
</dbReference>